<dbReference type="Pfam" id="PF07714">
    <property type="entry name" value="PK_Tyr_Ser-Thr"/>
    <property type="match status" value="1"/>
</dbReference>
<keyword evidence="5 17" id="KW-0808">Transferase</keyword>
<comment type="subcellular location">
    <subcellularLocation>
        <location evidence="1">Cell membrane</location>
        <topology evidence="1">Single-pass type I membrane protein</topology>
    </subcellularLocation>
</comment>
<dbReference type="PROSITE" id="PS50948">
    <property type="entry name" value="PAN"/>
    <property type="match status" value="1"/>
</dbReference>
<evidence type="ECO:0000259" key="21">
    <source>
        <dbReference type="PROSITE" id="PS50948"/>
    </source>
</evidence>
<dbReference type="EC" id="2.7.11.1" evidence="17"/>
<evidence type="ECO:0000256" key="6">
    <source>
        <dbReference type="ARBA" id="ARBA00022692"/>
    </source>
</evidence>
<dbReference type="SUPFAM" id="SSF51110">
    <property type="entry name" value="alpha-D-mannose-specific plant lectins"/>
    <property type="match status" value="1"/>
</dbReference>
<dbReference type="AlphaFoldDB" id="A0A803NZE1"/>
<dbReference type="Gene3D" id="3.30.200.20">
    <property type="entry name" value="Phosphorylase Kinase, domain 1"/>
    <property type="match status" value="1"/>
</dbReference>
<dbReference type="SMART" id="SM00108">
    <property type="entry name" value="B_lectin"/>
    <property type="match status" value="1"/>
</dbReference>
<evidence type="ECO:0000256" key="14">
    <source>
        <dbReference type="ARBA" id="ARBA00023157"/>
    </source>
</evidence>
<keyword evidence="23" id="KW-1185">Reference proteome</keyword>
<dbReference type="EnsemblPlants" id="evm.model.02.2942">
    <property type="protein sequence ID" value="cds.evm.model.02.2942"/>
    <property type="gene ID" value="evm.TU.02.2942"/>
</dbReference>
<organism evidence="22 23">
    <name type="scientific">Cannabis sativa</name>
    <name type="common">Hemp</name>
    <name type="synonym">Marijuana</name>
    <dbReference type="NCBI Taxonomy" id="3483"/>
    <lineage>
        <taxon>Eukaryota</taxon>
        <taxon>Viridiplantae</taxon>
        <taxon>Streptophyta</taxon>
        <taxon>Embryophyta</taxon>
        <taxon>Tracheophyta</taxon>
        <taxon>Spermatophyta</taxon>
        <taxon>Magnoliopsida</taxon>
        <taxon>eudicotyledons</taxon>
        <taxon>Gunneridae</taxon>
        <taxon>Pentapetalae</taxon>
        <taxon>rosids</taxon>
        <taxon>fabids</taxon>
        <taxon>Rosales</taxon>
        <taxon>Cannabaceae</taxon>
        <taxon>Cannabis</taxon>
    </lineage>
</organism>
<dbReference type="GO" id="GO:0045087">
    <property type="term" value="P:innate immune response"/>
    <property type="evidence" value="ECO:0007669"/>
    <property type="project" value="UniProtKB-ARBA"/>
</dbReference>
<dbReference type="EMBL" id="UZAU01000239">
    <property type="status" value="NOT_ANNOTATED_CDS"/>
    <property type="molecule type" value="Genomic_DNA"/>
</dbReference>
<keyword evidence="15" id="KW-0675">Receptor</keyword>
<dbReference type="Pfam" id="PF08276">
    <property type="entry name" value="PAN_2"/>
    <property type="match status" value="1"/>
</dbReference>
<dbReference type="PIRSF" id="PIRSF000641">
    <property type="entry name" value="SRK"/>
    <property type="match status" value="1"/>
</dbReference>
<name>A0A803NZE1_CANSA</name>
<evidence type="ECO:0000256" key="17">
    <source>
        <dbReference type="PIRNR" id="PIRNR000641"/>
    </source>
</evidence>
<dbReference type="SMART" id="SM00220">
    <property type="entry name" value="S_TKc"/>
    <property type="match status" value="1"/>
</dbReference>
<evidence type="ECO:0000259" key="20">
    <source>
        <dbReference type="PROSITE" id="PS50927"/>
    </source>
</evidence>
<dbReference type="PROSITE" id="PS00108">
    <property type="entry name" value="PROTEIN_KINASE_ST"/>
    <property type="match status" value="1"/>
</dbReference>
<dbReference type="FunFam" id="2.90.10.10:FF:000005">
    <property type="entry name" value="G-type lectin S-receptor-like serine/threonine-protein kinase"/>
    <property type="match status" value="1"/>
</dbReference>
<dbReference type="GO" id="GO:0005886">
    <property type="term" value="C:plasma membrane"/>
    <property type="evidence" value="ECO:0007669"/>
    <property type="project" value="UniProtKB-SubCell"/>
</dbReference>
<feature type="domain" description="Bulb-type lectin" evidence="20">
    <location>
        <begin position="16"/>
        <end position="141"/>
    </location>
</feature>
<evidence type="ECO:0000256" key="9">
    <source>
        <dbReference type="ARBA" id="ARBA00022741"/>
    </source>
</evidence>
<dbReference type="Gene3D" id="1.10.510.10">
    <property type="entry name" value="Transferase(Phosphotransferase) domain 1"/>
    <property type="match status" value="1"/>
</dbReference>
<keyword evidence="4" id="KW-0245">EGF-like domain</keyword>
<dbReference type="InterPro" id="IPR008271">
    <property type="entry name" value="Ser/Thr_kinase_AS"/>
</dbReference>
<comment type="catalytic activity">
    <reaction evidence="17">
        <text>L-threonyl-[protein] + ATP = O-phospho-L-threonyl-[protein] + ADP + H(+)</text>
        <dbReference type="Rhea" id="RHEA:46608"/>
        <dbReference type="Rhea" id="RHEA-COMP:11060"/>
        <dbReference type="Rhea" id="RHEA-COMP:11605"/>
        <dbReference type="ChEBI" id="CHEBI:15378"/>
        <dbReference type="ChEBI" id="CHEBI:30013"/>
        <dbReference type="ChEBI" id="CHEBI:30616"/>
        <dbReference type="ChEBI" id="CHEBI:61977"/>
        <dbReference type="ChEBI" id="CHEBI:456216"/>
        <dbReference type="EC" id="2.7.11.1"/>
    </reaction>
</comment>
<dbReference type="PROSITE" id="PS50927">
    <property type="entry name" value="BULB_LECTIN"/>
    <property type="match status" value="1"/>
</dbReference>
<dbReference type="InterPro" id="IPR003609">
    <property type="entry name" value="Pan_app"/>
</dbReference>
<dbReference type="GO" id="GO:0004674">
    <property type="term" value="F:protein serine/threonine kinase activity"/>
    <property type="evidence" value="ECO:0007669"/>
    <property type="project" value="UniProtKB-KW"/>
</dbReference>
<comment type="catalytic activity">
    <reaction evidence="17">
        <text>L-seryl-[protein] + ATP = O-phospho-L-seryl-[protein] + ADP + H(+)</text>
        <dbReference type="Rhea" id="RHEA:17989"/>
        <dbReference type="Rhea" id="RHEA-COMP:9863"/>
        <dbReference type="Rhea" id="RHEA-COMP:11604"/>
        <dbReference type="ChEBI" id="CHEBI:15378"/>
        <dbReference type="ChEBI" id="CHEBI:29999"/>
        <dbReference type="ChEBI" id="CHEBI:30616"/>
        <dbReference type="ChEBI" id="CHEBI:83421"/>
        <dbReference type="ChEBI" id="CHEBI:456216"/>
        <dbReference type="EC" id="2.7.11.1"/>
    </reaction>
</comment>
<dbReference type="SMART" id="SM00473">
    <property type="entry name" value="PAN_AP"/>
    <property type="match status" value="1"/>
</dbReference>
<dbReference type="InterPro" id="IPR000719">
    <property type="entry name" value="Prot_kinase_dom"/>
</dbReference>
<keyword evidence="7" id="KW-0732">Signal</keyword>
<feature type="domain" description="Protein kinase" evidence="19">
    <location>
        <begin position="517"/>
        <end position="803"/>
    </location>
</feature>
<reference evidence="22" key="2">
    <citation type="submission" date="2021-03" db="UniProtKB">
        <authorList>
            <consortium name="EnsemblPlants"/>
        </authorList>
    </citation>
    <scope>IDENTIFICATION</scope>
</reference>
<dbReference type="Pfam" id="PF00954">
    <property type="entry name" value="S_locus_glycop"/>
    <property type="match status" value="1"/>
</dbReference>
<dbReference type="InterPro" id="IPR024171">
    <property type="entry name" value="SRK-like_kinase"/>
</dbReference>
<dbReference type="Gene3D" id="2.90.10.10">
    <property type="entry name" value="Bulb-type lectin domain"/>
    <property type="match status" value="1"/>
</dbReference>
<evidence type="ECO:0000256" key="15">
    <source>
        <dbReference type="ARBA" id="ARBA00023170"/>
    </source>
</evidence>
<evidence type="ECO:0000313" key="22">
    <source>
        <dbReference type="EnsemblPlants" id="cds.evm.model.02.2942"/>
    </source>
</evidence>
<evidence type="ECO:0000256" key="3">
    <source>
        <dbReference type="ARBA" id="ARBA00022527"/>
    </source>
</evidence>
<dbReference type="CDD" id="cd00028">
    <property type="entry name" value="B_lectin"/>
    <property type="match status" value="1"/>
</dbReference>
<evidence type="ECO:0000256" key="11">
    <source>
        <dbReference type="ARBA" id="ARBA00022840"/>
    </source>
</evidence>
<dbReference type="PROSITE" id="PS50011">
    <property type="entry name" value="PROTEIN_KINASE_DOM"/>
    <property type="match status" value="1"/>
</dbReference>
<dbReference type="InterPro" id="IPR001480">
    <property type="entry name" value="Bulb-type_lectin_dom"/>
</dbReference>
<keyword evidence="6 18" id="KW-0812">Transmembrane</keyword>
<keyword evidence="10 17" id="KW-0418">Kinase</keyword>
<dbReference type="CDD" id="cd14066">
    <property type="entry name" value="STKc_IRAK"/>
    <property type="match status" value="1"/>
</dbReference>
<keyword evidence="2" id="KW-1003">Cell membrane</keyword>
<keyword evidence="11 17" id="KW-0067">ATP-binding</keyword>
<evidence type="ECO:0000256" key="7">
    <source>
        <dbReference type="ARBA" id="ARBA00022729"/>
    </source>
</evidence>
<evidence type="ECO:0000256" key="13">
    <source>
        <dbReference type="ARBA" id="ARBA00023136"/>
    </source>
</evidence>
<dbReference type="Gramene" id="evm.model.02.2942">
    <property type="protein sequence ID" value="cds.evm.model.02.2942"/>
    <property type="gene ID" value="evm.TU.02.2942"/>
</dbReference>
<keyword evidence="13 18" id="KW-0472">Membrane</keyword>
<evidence type="ECO:0000313" key="23">
    <source>
        <dbReference type="Proteomes" id="UP000596661"/>
    </source>
</evidence>
<evidence type="ECO:0000256" key="12">
    <source>
        <dbReference type="ARBA" id="ARBA00022989"/>
    </source>
</evidence>
<reference evidence="22" key="1">
    <citation type="submission" date="2018-11" db="EMBL/GenBank/DDBJ databases">
        <authorList>
            <person name="Grassa J C."/>
        </authorList>
    </citation>
    <scope>NUCLEOTIDE SEQUENCE [LARGE SCALE GENOMIC DNA]</scope>
</reference>
<evidence type="ECO:0000259" key="19">
    <source>
        <dbReference type="PROSITE" id="PS50011"/>
    </source>
</evidence>
<evidence type="ECO:0000256" key="4">
    <source>
        <dbReference type="ARBA" id="ARBA00022536"/>
    </source>
</evidence>
<dbReference type="GO" id="GO:0030246">
    <property type="term" value="F:carbohydrate binding"/>
    <property type="evidence" value="ECO:0007669"/>
    <property type="project" value="UniProtKB-KW"/>
</dbReference>
<protein>
    <recommendedName>
        <fullName evidence="17">Receptor-like serine/threonine-protein kinase</fullName>
        <ecNumber evidence="17">2.7.11.1</ecNumber>
    </recommendedName>
</protein>
<dbReference type="InterPro" id="IPR036426">
    <property type="entry name" value="Bulb-type_lectin_dom_sf"/>
</dbReference>
<dbReference type="PANTHER" id="PTHR27002:SF422">
    <property type="entry name" value="RECEPTOR-LIKE SERINE_THREONINE-PROTEIN KINASE"/>
    <property type="match status" value="1"/>
</dbReference>
<keyword evidence="3 17" id="KW-0723">Serine/threonine-protein kinase</keyword>
<dbReference type="PANTHER" id="PTHR27002">
    <property type="entry name" value="RECEPTOR-LIKE SERINE/THREONINE-PROTEIN KINASE SD1-8"/>
    <property type="match status" value="1"/>
</dbReference>
<dbReference type="CDD" id="cd01098">
    <property type="entry name" value="PAN_AP_plant"/>
    <property type="match status" value="1"/>
</dbReference>
<accession>A0A803NZE1</accession>
<dbReference type="InterPro" id="IPR011009">
    <property type="entry name" value="Kinase-like_dom_sf"/>
</dbReference>
<feature type="domain" description="Apple" evidence="21">
    <location>
        <begin position="336"/>
        <end position="424"/>
    </location>
</feature>
<dbReference type="SUPFAM" id="SSF56112">
    <property type="entry name" value="Protein kinase-like (PK-like)"/>
    <property type="match status" value="1"/>
</dbReference>
<keyword evidence="14" id="KW-1015">Disulfide bond</keyword>
<dbReference type="InterPro" id="IPR000858">
    <property type="entry name" value="S_locus_glycoprot_dom"/>
</dbReference>
<keyword evidence="16" id="KW-0325">Glycoprotein</keyword>
<comment type="similarity">
    <text evidence="17">Belongs to the protein kinase superfamily. Ser/Thr protein kinase family.</text>
</comment>
<sequence length="830" mass="92462">MFILFYSIPLEFSLAISNITQSESLAQGQTLISPSLKFELGFFSPYDKPKKQYVGIWYKGISPLAVVWVANRENPLAATDTSATLNIARNGNLELLDGKFNSIWSTNAVVPSNSSSLAILLDNGNLVLRDGISGENIWESFKHPGNTFLPGSVLGFNVKTGENLVLTSWKSGSNPSLGNFSYKVSQQAPPQVFILINGSTPYWRSGPWDKSKFVGSPDMDSSYSSDCHLVEDLDMGTTYLHFVDRYNGSAVLKVSISSHGVLTSEVKHSGSNVWETKWKRPENECGVYGVCGPFGVCKISESPICKCLKGFEPKSYDEWSKGNWTGGCVRRTKLLCLQNVTSSSSQGGKTDGFVKMGMTKLPDFYEYLDVKGVDNCLIWCLENCSCLAYAYVNGIGCLVWSTKSPLLDIQEFSYGGQDLFLRLANAELDGQISKNKIIGLATISSSAILFGIVLLVCFCRWRANHNVNKSKETAKHLISWIKSRDNPGNVLQFSTQMHEPQLPFYDFGSILAATNNFSISNKLGEGGFGPVYKGKIPGGREIAVKRLSSSSRQGIEEFKNETILISKLQHRNLVRLVGCCIENEEKLLIYEFMPNKSLDTFIFDARKREQLKWDTRYNIIHCVARGLVYLHRDSFLRIIHRDLKVSNILLDEDMNPKISDFGLARIFHESLDQANTHRIVGTLGYMSPEYAMSGLFSEKSDVFSFGILILEIISGRKNTSFYHEELHRSLVAYAWKLWSEGRAMELVDEAILGDLCNSSEVTRCIHVGLLCVQDHAKDRPTMPDVVLMLSNEAHCPDPNQSVLTVESSPMQQLPSTCSVDEATISYVDGR</sequence>
<evidence type="ECO:0000256" key="18">
    <source>
        <dbReference type="SAM" id="Phobius"/>
    </source>
</evidence>
<dbReference type="Pfam" id="PF01453">
    <property type="entry name" value="B_lectin"/>
    <property type="match status" value="1"/>
</dbReference>
<evidence type="ECO:0000256" key="1">
    <source>
        <dbReference type="ARBA" id="ARBA00004251"/>
    </source>
</evidence>
<dbReference type="FunFam" id="1.10.510.10:FF:000345">
    <property type="entry name" value="G-type lectin S-receptor-like serine/threonine-protein kinase"/>
    <property type="match status" value="1"/>
</dbReference>
<evidence type="ECO:0000256" key="5">
    <source>
        <dbReference type="ARBA" id="ARBA00022679"/>
    </source>
</evidence>
<evidence type="ECO:0000256" key="8">
    <source>
        <dbReference type="ARBA" id="ARBA00022734"/>
    </source>
</evidence>
<dbReference type="GO" id="GO:0005524">
    <property type="term" value="F:ATP binding"/>
    <property type="evidence" value="ECO:0007669"/>
    <property type="project" value="UniProtKB-KW"/>
</dbReference>
<evidence type="ECO:0000256" key="2">
    <source>
        <dbReference type="ARBA" id="ARBA00022475"/>
    </source>
</evidence>
<dbReference type="Proteomes" id="UP000596661">
    <property type="component" value="Chromosome 2"/>
</dbReference>
<keyword evidence="8" id="KW-0430">Lectin</keyword>
<evidence type="ECO:0000256" key="16">
    <source>
        <dbReference type="ARBA" id="ARBA00023180"/>
    </source>
</evidence>
<dbReference type="FunFam" id="3.30.200.20:FF:000330">
    <property type="entry name" value="G-type lectin S-receptor-like serine/threonine-protein kinase At4g03230"/>
    <property type="match status" value="1"/>
</dbReference>
<feature type="transmembrane region" description="Helical" evidence="18">
    <location>
        <begin position="437"/>
        <end position="461"/>
    </location>
</feature>
<dbReference type="GO" id="GO:0048544">
    <property type="term" value="P:recognition of pollen"/>
    <property type="evidence" value="ECO:0007669"/>
    <property type="project" value="InterPro"/>
</dbReference>
<keyword evidence="9 17" id="KW-0547">Nucleotide-binding</keyword>
<dbReference type="InterPro" id="IPR001245">
    <property type="entry name" value="Ser-Thr/Tyr_kinase_cat_dom"/>
</dbReference>
<keyword evidence="12 18" id="KW-1133">Transmembrane helix</keyword>
<evidence type="ECO:0000256" key="10">
    <source>
        <dbReference type="ARBA" id="ARBA00022777"/>
    </source>
</evidence>
<dbReference type="OMA" id="RKELSCQ"/>
<proteinExistence type="inferred from homology"/>